<reference evidence="2 3" key="1">
    <citation type="submission" date="2016-10" db="EMBL/GenBank/DDBJ databases">
        <authorList>
            <person name="de Groot N.N."/>
        </authorList>
    </citation>
    <scope>NUCLEOTIDE SEQUENCE [LARGE SCALE GENOMIC DNA]</scope>
    <source>
        <strain evidence="3">E92,LMG 26720,CCM 7988</strain>
    </source>
</reference>
<dbReference type="PANTHER" id="PTHR43736:SF4">
    <property type="entry name" value="SLR1690 PROTEIN"/>
    <property type="match status" value="1"/>
</dbReference>
<feature type="domain" description="Nudix hydrolase" evidence="1">
    <location>
        <begin position="52"/>
        <end position="202"/>
    </location>
</feature>
<proteinExistence type="predicted"/>
<dbReference type="PANTHER" id="PTHR43736">
    <property type="entry name" value="ADP-RIBOSE PYROPHOSPHATASE"/>
    <property type="match status" value="1"/>
</dbReference>
<dbReference type="SUPFAM" id="SSF46785">
    <property type="entry name" value="Winged helix' DNA-binding domain"/>
    <property type="match status" value="1"/>
</dbReference>
<dbReference type="CDD" id="cd18873">
    <property type="entry name" value="NUDIX_NadM_like"/>
    <property type="match status" value="1"/>
</dbReference>
<dbReference type="STRING" id="1079859.SAMN04515674_101141"/>
<evidence type="ECO:0000313" key="2">
    <source>
        <dbReference type="EMBL" id="SFP04818.1"/>
    </source>
</evidence>
<dbReference type="InterPro" id="IPR036388">
    <property type="entry name" value="WH-like_DNA-bd_sf"/>
</dbReference>
<dbReference type="Gene3D" id="1.10.10.10">
    <property type="entry name" value="Winged helix-like DNA-binding domain superfamily/Winged helix DNA-binding domain"/>
    <property type="match status" value="1"/>
</dbReference>
<evidence type="ECO:0000313" key="3">
    <source>
        <dbReference type="Proteomes" id="UP000199306"/>
    </source>
</evidence>
<dbReference type="Pfam" id="PF00293">
    <property type="entry name" value="NUDIX"/>
    <property type="match status" value="1"/>
</dbReference>
<dbReference type="Proteomes" id="UP000199306">
    <property type="component" value="Unassembled WGS sequence"/>
</dbReference>
<dbReference type="InterPro" id="IPR036390">
    <property type="entry name" value="WH_DNA-bd_sf"/>
</dbReference>
<name>A0A1I5M5A5_9BACT</name>
<dbReference type="Pfam" id="PF21906">
    <property type="entry name" value="WHD_NrtR"/>
    <property type="match status" value="1"/>
</dbReference>
<sequence length="278" mass="32167">MSHFVTIIEELLLITKNPARYSDFFLLIAGKLFEMKNQQPIEVITHDGEGLLPGLAIDAVIFGFQQNQLKILLLEHSNTGLFALPGGFIRNQENLNDAARRVLAQRTGLQNIYLEQFYVFGDCSRHNAETLRKIMIGKGNIPTENHWLLRRFVSVGYYALIDFEKVVPVSDFLFDNCNWYDLENLPDLILDHRDMVDKALETLRANLDSKLIGFNLLPETFTMADLQSLYETILGEKLRRTSFQRKILSLEILERLDKKWTGEAHKAPYLYKFIKDQL</sequence>
<dbReference type="InterPro" id="IPR054105">
    <property type="entry name" value="WHD_NrtR"/>
</dbReference>
<gene>
    <name evidence="2" type="ORF">SAMN04515674_101141</name>
</gene>
<dbReference type="Gene3D" id="3.90.79.10">
    <property type="entry name" value="Nucleoside Triphosphate Pyrophosphohydrolase"/>
    <property type="match status" value="1"/>
</dbReference>
<organism evidence="2 3">
    <name type="scientific">Pseudarcicella hirudinis</name>
    <dbReference type="NCBI Taxonomy" id="1079859"/>
    <lineage>
        <taxon>Bacteria</taxon>
        <taxon>Pseudomonadati</taxon>
        <taxon>Bacteroidota</taxon>
        <taxon>Cytophagia</taxon>
        <taxon>Cytophagales</taxon>
        <taxon>Flectobacillaceae</taxon>
        <taxon>Pseudarcicella</taxon>
    </lineage>
</organism>
<protein>
    <submittedName>
        <fullName evidence="2">ADP-ribose pyrophosphatase YjhB, NUDIX family</fullName>
    </submittedName>
</protein>
<dbReference type="EMBL" id="FOXH01000001">
    <property type="protein sequence ID" value="SFP04818.1"/>
    <property type="molecule type" value="Genomic_DNA"/>
</dbReference>
<dbReference type="AlphaFoldDB" id="A0A1I5M5A5"/>
<dbReference type="SUPFAM" id="SSF55811">
    <property type="entry name" value="Nudix"/>
    <property type="match status" value="1"/>
</dbReference>
<dbReference type="InterPro" id="IPR000086">
    <property type="entry name" value="NUDIX_hydrolase_dom"/>
</dbReference>
<dbReference type="InterPro" id="IPR015797">
    <property type="entry name" value="NUDIX_hydrolase-like_dom_sf"/>
</dbReference>
<keyword evidence="3" id="KW-1185">Reference proteome</keyword>
<accession>A0A1I5M5A5</accession>
<evidence type="ECO:0000259" key="1">
    <source>
        <dbReference type="PROSITE" id="PS51462"/>
    </source>
</evidence>
<dbReference type="PROSITE" id="PS51462">
    <property type="entry name" value="NUDIX"/>
    <property type="match status" value="1"/>
</dbReference>